<dbReference type="RefSeq" id="WP_218089919.1">
    <property type="nucleotide sequence ID" value="NZ_CAJVAS010000001.1"/>
</dbReference>
<dbReference type="Proteomes" id="UP000693672">
    <property type="component" value="Unassembled WGS sequence"/>
</dbReference>
<evidence type="ECO:0000256" key="1">
    <source>
        <dbReference type="ARBA" id="ARBA00010928"/>
    </source>
</evidence>
<dbReference type="Pfam" id="PF22725">
    <property type="entry name" value="GFO_IDH_MocA_C3"/>
    <property type="match status" value="1"/>
</dbReference>
<sequence>MGSDKYPFGILECRHGHIGMFIEEMLALGHPCVGIWEPEQPQLAKSLSAKYGVPLLEDEALLWQPEVRIIGTSAVNNRKIGLIEVCERHGKHVMVDKPAVTDRAQLQRLEAVIERGRIEVGMLLTERFRPSIMKLKSEIAAGRLGRIASITMRKPHRLAPVTREAWHFHKEQNGGILIDLFIHDVDLVRYLTGQPIVSQHSVMTKLGQPAHPDFYDTAGMQLLLSGGAMAQLYADWHTPDRSWTWGDLRIFVTGTEGTAELRLNGDPTVSKEELYFQVTNDAPFARMEPGEPAQQAGIAADFVKRIAGGPSALTHEDLLAASQAVIQADEQAVLYGSEQSHKS</sequence>
<reference evidence="4" key="1">
    <citation type="submission" date="2021-06" db="EMBL/GenBank/DDBJ databases">
        <authorList>
            <person name="Criscuolo A."/>
        </authorList>
    </citation>
    <scope>NUCLEOTIDE SEQUENCE</scope>
    <source>
        <strain evidence="4">CIP111600</strain>
    </source>
</reference>
<dbReference type="PANTHER" id="PTHR43708:SF5">
    <property type="entry name" value="CONSERVED EXPRESSED OXIDOREDUCTASE (EUROFUNG)-RELATED"/>
    <property type="match status" value="1"/>
</dbReference>
<comment type="similarity">
    <text evidence="1">Belongs to the Gfo/Idh/MocA family.</text>
</comment>
<evidence type="ECO:0000313" key="5">
    <source>
        <dbReference type="Proteomes" id="UP000693672"/>
    </source>
</evidence>
<dbReference type="InterPro" id="IPR051317">
    <property type="entry name" value="Gfo/Idh/MocA_oxidoreduct"/>
</dbReference>
<accession>A0A916JT52</accession>
<dbReference type="EC" id="1.1.1.369" evidence="4"/>
<dbReference type="AlphaFoldDB" id="A0A916JT52"/>
<protein>
    <submittedName>
        <fullName evidence="4">Inositol 2-dehydrogenase/D-chiro-inositol 3-dehydrogenase</fullName>
        <ecNumber evidence="4">1.1.1.369</ecNumber>
    </submittedName>
</protein>
<keyword evidence="5" id="KW-1185">Reference proteome</keyword>
<dbReference type="PANTHER" id="PTHR43708">
    <property type="entry name" value="CONSERVED EXPRESSED OXIDOREDUCTASE (EUROFUNG)"/>
    <property type="match status" value="1"/>
</dbReference>
<dbReference type="InterPro" id="IPR055170">
    <property type="entry name" value="GFO_IDH_MocA-like_dom"/>
</dbReference>
<organism evidence="4 5">
    <name type="scientific">Paenibacillus solanacearum</name>
    <dbReference type="NCBI Taxonomy" id="2048548"/>
    <lineage>
        <taxon>Bacteria</taxon>
        <taxon>Bacillati</taxon>
        <taxon>Bacillota</taxon>
        <taxon>Bacilli</taxon>
        <taxon>Bacillales</taxon>
        <taxon>Paenibacillaceae</taxon>
        <taxon>Paenibacillus</taxon>
    </lineage>
</organism>
<feature type="domain" description="GFO/IDH/MocA-like oxidoreductase" evidence="3">
    <location>
        <begin position="133"/>
        <end position="260"/>
    </location>
</feature>
<dbReference type="GO" id="GO:0016491">
    <property type="term" value="F:oxidoreductase activity"/>
    <property type="evidence" value="ECO:0007669"/>
    <property type="project" value="UniProtKB-KW"/>
</dbReference>
<proteinExistence type="inferred from homology"/>
<dbReference type="EMBL" id="CAJVAS010000001">
    <property type="protein sequence ID" value="CAG7596424.1"/>
    <property type="molecule type" value="Genomic_DNA"/>
</dbReference>
<name>A0A916JT52_9BACL</name>
<gene>
    <name evidence="4" type="primary">iolG_3</name>
    <name evidence="4" type="ORF">PAESOLCIP111_00082</name>
</gene>
<comment type="caution">
    <text evidence="4">The sequence shown here is derived from an EMBL/GenBank/DDBJ whole genome shotgun (WGS) entry which is preliminary data.</text>
</comment>
<evidence type="ECO:0000259" key="3">
    <source>
        <dbReference type="Pfam" id="PF22725"/>
    </source>
</evidence>
<evidence type="ECO:0000256" key="2">
    <source>
        <dbReference type="ARBA" id="ARBA00023002"/>
    </source>
</evidence>
<keyword evidence="2 4" id="KW-0560">Oxidoreductase</keyword>
<evidence type="ECO:0000313" key="4">
    <source>
        <dbReference type="EMBL" id="CAG7596424.1"/>
    </source>
</evidence>